<evidence type="ECO:0000313" key="4">
    <source>
        <dbReference type="Ensembl" id="ENSPLAP00000017357.1"/>
    </source>
</evidence>
<protein>
    <submittedName>
        <fullName evidence="4">Rho GTPase-activating protein 28-like</fullName>
    </submittedName>
</protein>
<reference evidence="4" key="2">
    <citation type="submission" date="2025-09" db="UniProtKB">
        <authorList>
            <consortium name="Ensembl"/>
        </authorList>
    </citation>
    <scope>IDENTIFICATION</scope>
</reference>
<dbReference type="PROSITE" id="PS50238">
    <property type="entry name" value="RHOGAP"/>
    <property type="match status" value="1"/>
</dbReference>
<dbReference type="InterPro" id="IPR057323">
    <property type="entry name" value="RHG40/28/18_ubiquitin"/>
</dbReference>
<proteinExistence type="predicted"/>
<dbReference type="GO" id="GO:0005096">
    <property type="term" value="F:GTPase activator activity"/>
    <property type="evidence" value="ECO:0007669"/>
    <property type="project" value="UniProtKB-KW"/>
</dbReference>
<dbReference type="STRING" id="48699.ENSPLAP00000017357"/>
<feature type="region of interest" description="Disordered" evidence="2">
    <location>
        <begin position="1"/>
        <end position="24"/>
    </location>
</feature>
<name>A0A3B3UXE2_9TELE</name>
<keyword evidence="5" id="KW-1185">Reference proteome</keyword>
<dbReference type="PANTHER" id="PTHR14963:SF5">
    <property type="entry name" value="RHO GTPASE-ACTIVATING PROTEIN 28"/>
    <property type="match status" value="1"/>
</dbReference>
<dbReference type="GO" id="GO:0051497">
    <property type="term" value="P:negative regulation of stress fiber assembly"/>
    <property type="evidence" value="ECO:0007669"/>
    <property type="project" value="TreeGrafter"/>
</dbReference>
<reference evidence="4" key="1">
    <citation type="submission" date="2025-08" db="UniProtKB">
        <authorList>
            <consortium name="Ensembl"/>
        </authorList>
    </citation>
    <scope>IDENTIFICATION</scope>
</reference>
<dbReference type="Gene3D" id="1.10.555.10">
    <property type="entry name" value="Rho GTPase activation protein"/>
    <property type="match status" value="1"/>
</dbReference>
<evidence type="ECO:0000313" key="5">
    <source>
        <dbReference type="Proteomes" id="UP000261500"/>
    </source>
</evidence>
<dbReference type="Pfam" id="PF25442">
    <property type="entry name" value="Ubiquitin_RHG40_C"/>
    <property type="match status" value="1"/>
</dbReference>
<dbReference type="FunFam" id="1.10.555.10:FF:000118">
    <property type="entry name" value="Rho GTPase activating protein 28"/>
    <property type="match status" value="1"/>
</dbReference>
<keyword evidence="1" id="KW-0343">GTPase activation</keyword>
<dbReference type="GO" id="GO:0030833">
    <property type="term" value="P:regulation of actin filament polymerization"/>
    <property type="evidence" value="ECO:0007669"/>
    <property type="project" value="TreeGrafter"/>
</dbReference>
<dbReference type="CDD" id="cd04391">
    <property type="entry name" value="RhoGAP_ARHGAP18"/>
    <property type="match status" value="1"/>
</dbReference>
<dbReference type="PANTHER" id="PTHR14963">
    <property type="entry name" value="RHO GTPASE ACTIVATING PROTEIN 18,19-RELATED"/>
    <property type="match status" value="1"/>
</dbReference>
<dbReference type="InterPro" id="IPR000198">
    <property type="entry name" value="RhoGAP_dom"/>
</dbReference>
<evidence type="ECO:0000259" key="3">
    <source>
        <dbReference type="PROSITE" id="PS50238"/>
    </source>
</evidence>
<dbReference type="GO" id="GO:0007165">
    <property type="term" value="P:signal transduction"/>
    <property type="evidence" value="ECO:0007669"/>
    <property type="project" value="InterPro"/>
</dbReference>
<dbReference type="GO" id="GO:0051056">
    <property type="term" value="P:regulation of small GTPase mediated signal transduction"/>
    <property type="evidence" value="ECO:0007669"/>
    <property type="project" value="TreeGrafter"/>
</dbReference>
<evidence type="ECO:0000256" key="1">
    <source>
        <dbReference type="ARBA" id="ARBA00022468"/>
    </source>
</evidence>
<feature type="domain" description="Rho-GAP" evidence="3">
    <location>
        <begin position="168"/>
        <end position="368"/>
    </location>
</feature>
<dbReference type="Proteomes" id="UP000261500">
    <property type="component" value="Unplaced"/>
</dbReference>
<dbReference type="Pfam" id="PF00620">
    <property type="entry name" value="RhoGAP"/>
    <property type="match status" value="1"/>
</dbReference>
<dbReference type="GeneTree" id="ENSGT00940000158929"/>
<sequence>MFVFEDQLQEDPSSPAPTPSPSSAVSRLRCADWLLRDTPYSEGVAEHKWGGTCRDCIRFHGDESSELQVSVHGVQHQDRLLRNPQAADWSLLVRLCSLPPPLRHMVSPVQTTCHHATSHASASSLTSNSPPSCWLWESKANAAGCRTAGLGVRRDSVFCLPDSGVFGVSLNSLLDNDRKRFPGVKVPVFFQKLLGVLEQSGLQTEGILRVPGSAARLKFLRRELDRCWSAFDWTDVRPVDAGGLLKLFIRELPTPLLTHTHLSTFCSVLGVSSEVHQVQALQLLLLLLPEAHRNTLRALLLFLRKVVSHQDHNRMSLWNVSMVMAPNLFTRQNHGNKRSITKHQEEMEEAMGGARLIGLMIRHQDLLWTLPKFLLAQVRQMNQASSQRQFNLSRTTSRLLRRKNDRKQVSPAFELSEGVIRVHAPLHTKVSMAIQLDEQTTARDVTTRFQTESSPAQHLYEVGGNIYERRLQPDCCLLDVYRVNPRCDWLIKP</sequence>
<evidence type="ECO:0000256" key="2">
    <source>
        <dbReference type="SAM" id="MobiDB-lite"/>
    </source>
</evidence>
<dbReference type="InterPro" id="IPR008936">
    <property type="entry name" value="Rho_GTPase_activation_prot"/>
</dbReference>
<dbReference type="Ensembl" id="ENSPLAT00000026571.1">
    <property type="protein sequence ID" value="ENSPLAP00000017357.1"/>
    <property type="gene ID" value="ENSPLAG00000021728.1"/>
</dbReference>
<dbReference type="AlphaFoldDB" id="A0A3B3UXE2"/>
<dbReference type="SUPFAM" id="SSF48350">
    <property type="entry name" value="GTPase activation domain, GAP"/>
    <property type="match status" value="1"/>
</dbReference>
<dbReference type="SMART" id="SM00324">
    <property type="entry name" value="RhoGAP"/>
    <property type="match status" value="1"/>
</dbReference>
<organism evidence="4 5">
    <name type="scientific">Poecilia latipinna</name>
    <name type="common">sailfin molly</name>
    <dbReference type="NCBI Taxonomy" id="48699"/>
    <lineage>
        <taxon>Eukaryota</taxon>
        <taxon>Metazoa</taxon>
        <taxon>Chordata</taxon>
        <taxon>Craniata</taxon>
        <taxon>Vertebrata</taxon>
        <taxon>Euteleostomi</taxon>
        <taxon>Actinopterygii</taxon>
        <taxon>Neopterygii</taxon>
        <taxon>Teleostei</taxon>
        <taxon>Neoteleostei</taxon>
        <taxon>Acanthomorphata</taxon>
        <taxon>Ovalentaria</taxon>
        <taxon>Atherinomorphae</taxon>
        <taxon>Cyprinodontiformes</taxon>
        <taxon>Poeciliidae</taxon>
        <taxon>Poeciliinae</taxon>
        <taxon>Poecilia</taxon>
    </lineage>
</organism>
<dbReference type="GO" id="GO:0005737">
    <property type="term" value="C:cytoplasm"/>
    <property type="evidence" value="ECO:0007669"/>
    <property type="project" value="TreeGrafter"/>
</dbReference>
<accession>A0A3B3UXE2</accession>